<sequence length="141" mass="16197">MAYRSSLDREICGDRIMHIETLQALLKVPNELKDHLNPVLKGLGRVQLNLSDEIISAEIHGDEVFYTVDFAKHSEGLYALRGSYHIKLELVLDGREVNAKLWARKNALSQAVDQYDRLYKQITRLETEVKDTEIEMGILPF</sequence>
<accession>A0AAU8HYV4</accession>
<reference evidence="2" key="1">
    <citation type="submission" date="2024-03" db="EMBL/GenBank/DDBJ databases">
        <authorList>
            <person name="Chantapakul B."/>
            <person name="Wang S."/>
        </authorList>
    </citation>
    <scope>NUCLEOTIDE SEQUENCE</scope>
</reference>
<feature type="coiled-coil region" evidence="1">
    <location>
        <begin position="108"/>
        <end position="135"/>
    </location>
</feature>
<name>A0AAU8HYV4_9CAUD</name>
<evidence type="ECO:0000256" key="1">
    <source>
        <dbReference type="SAM" id="Coils"/>
    </source>
</evidence>
<proteinExistence type="predicted"/>
<gene>
    <name evidence="2" type="ORF">VGRTQORK_CDS0208</name>
</gene>
<protein>
    <submittedName>
        <fullName evidence="2">Uncharacterized protein</fullName>
    </submittedName>
</protein>
<keyword evidence="1" id="KW-0175">Coiled coil</keyword>
<evidence type="ECO:0000313" key="2">
    <source>
        <dbReference type="EMBL" id="XCI77821.1"/>
    </source>
</evidence>
<organism evidence="2">
    <name type="scientific">Rhizobium phage IG49</name>
    <dbReference type="NCBI Taxonomy" id="3129228"/>
    <lineage>
        <taxon>Viruses</taxon>
        <taxon>Duplodnaviria</taxon>
        <taxon>Heunggongvirae</taxon>
        <taxon>Uroviricota</taxon>
        <taxon>Caudoviricetes</taxon>
    </lineage>
</organism>
<dbReference type="EMBL" id="PP429227">
    <property type="protein sequence ID" value="XCI77821.1"/>
    <property type="molecule type" value="Genomic_DNA"/>
</dbReference>